<dbReference type="SUPFAM" id="SSF55073">
    <property type="entry name" value="Nucleotide cyclase"/>
    <property type="match status" value="1"/>
</dbReference>
<dbReference type="GO" id="GO:0071111">
    <property type="term" value="F:cyclic-guanylate-specific phosphodiesterase activity"/>
    <property type="evidence" value="ECO:0007669"/>
    <property type="project" value="UniProtKB-EC"/>
</dbReference>
<dbReference type="AlphaFoldDB" id="A0A850QBB9"/>
<dbReference type="PROSITE" id="PS50113">
    <property type="entry name" value="PAC"/>
    <property type="match status" value="1"/>
</dbReference>
<dbReference type="InterPro" id="IPR043128">
    <property type="entry name" value="Rev_trsase/Diguanyl_cyclase"/>
</dbReference>
<dbReference type="CDD" id="cd01948">
    <property type="entry name" value="EAL"/>
    <property type="match status" value="1"/>
</dbReference>
<dbReference type="InterPro" id="IPR001633">
    <property type="entry name" value="EAL_dom"/>
</dbReference>
<name>A0A850QBB9_9BURK</name>
<protein>
    <submittedName>
        <fullName evidence="6">EAL domain-containing protein</fullName>
    </submittedName>
</protein>
<dbReference type="NCBIfam" id="TIGR00229">
    <property type="entry name" value="sensory_box"/>
    <property type="match status" value="1"/>
</dbReference>
<dbReference type="InterPro" id="IPR035965">
    <property type="entry name" value="PAS-like_dom_sf"/>
</dbReference>
<dbReference type="SMART" id="SM00267">
    <property type="entry name" value="GGDEF"/>
    <property type="match status" value="1"/>
</dbReference>
<dbReference type="PROSITE" id="PS50887">
    <property type="entry name" value="GGDEF"/>
    <property type="match status" value="1"/>
</dbReference>
<dbReference type="NCBIfam" id="TIGR00254">
    <property type="entry name" value="GGDEF"/>
    <property type="match status" value="1"/>
</dbReference>
<dbReference type="InterPro" id="IPR052155">
    <property type="entry name" value="Biofilm_reg_signaling"/>
</dbReference>
<dbReference type="InterPro" id="IPR001610">
    <property type="entry name" value="PAC"/>
</dbReference>
<dbReference type="InterPro" id="IPR000160">
    <property type="entry name" value="GGDEF_dom"/>
</dbReference>
<evidence type="ECO:0000313" key="7">
    <source>
        <dbReference type="Proteomes" id="UP000588051"/>
    </source>
</evidence>
<sequence>MKPHQLQAFIEGMLEAVILVDPINLRILAANRSAHQLLKVPENSLRDKGIVELTAAPEDLFFWEDVAAGLSESIYSETLLECADKTMIQVERRVKLVRVGMDTSIFVVAIRDRSSQKQTENELEKLIAELRATLESTADGILVTDLNGSIRSYNHLFANLWGLPDELMTQRDDLAIYAWMDKSMIDLAHYSERLDMIARSPLMEASDVLVLRSGKILERVTLPQYARGRPIGRVFSFRDMTQKITDEARLQLAAKVFESSTDAIFVTDASQKIITSNPSFETLCSYTELEMRQKTLRDFFGQESDITLIDQLLDKLEQEGSWEGELWNRRKDGSAYLAMVTLVKVQDERGNTLHYIGFLKDRTESHAAKQKIEELAFSDALTGLPNRLLLSERIHQCITISSRNHSTFALLFLDLDHFKQINDALGHPFGDRVLLQVTERLQRCVRQVDTAARLGGDEFILLLHEADANGAEICAQRVLEELAVPFNLDGMNFTVTASIGIALYPDDGTSMDDLIKNADSAMYHVKERGRSDFRFYQRQMNIGLLSRMKLDHAMRQALEHQLFRLHYQPQINLHTGDIFGVEALLRWNDKDLGEISPSQFIPIAEESGVIVPIGQWVIQHAIRQAAQWNQAGHVLRMGFNVSALQFQQANFVDLIATTLAENQLSPDRIELELTESVLMRDVDENLRKLESLAKLGVKLSIDDFGTGYSSLSYLKRFPIHKLKIDRSFVDDLPQDDSDVAIVTAIIHLAHALKLQVIAEGVETEDQKEFLQAMHCDEYQGYLFSPAISAEEFEQKFLSKIQSPDCQLRVSS</sequence>
<dbReference type="SUPFAM" id="SSF55785">
    <property type="entry name" value="PYP-like sensor domain (PAS domain)"/>
    <property type="match status" value="4"/>
</dbReference>
<dbReference type="PROSITE" id="PS50112">
    <property type="entry name" value="PAS"/>
    <property type="match status" value="2"/>
</dbReference>
<dbReference type="Pfam" id="PF13188">
    <property type="entry name" value="PAS_8"/>
    <property type="match status" value="2"/>
</dbReference>
<dbReference type="EMBL" id="JABXYJ010000004">
    <property type="protein sequence ID" value="NVO77662.1"/>
    <property type="molecule type" value="Genomic_DNA"/>
</dbReference>
<comment type="caution">
    <text evidence="6">The sequence shown here is derived from an EMBL/GenBank/DDBJ whole genome shotgun (WGS) entry which is preliminary data.</text>
</comment>
<dbReference type="SMART" id="SM00052">
    <property type="entry name" value="EAL"/>
    <property type="match status" value="1"/>
</dbReference>
<evidence type="ECO:0000313" key="6">
    <source>
        <dbReference type="EMBL" id="NVO77662.1"/>
    </source>
</evidence>
<dbReference type="InterPro" id="IPR000014">
    <property type="entry name" value="PAS"/>
</dbReference>
<dbReference type="PIRSF" id="PIRSF005925">
    <property type="entry name" value="Dos"/>
    <property type="match status" value="1"/>
</dbReference>
<dbReference type="Pfam" id="PF13426">
    <property type="entry name" value="PAS_9"/>
    <property type="match status" value="1"/>
</dbReference>
<dbReference type="FunFam" id="3.30.70.270:FF:000001">
    <property type="entry name" value="Diguanylate cyclase domain protein"/>
    <property type="match status" value="1"/>
</dbReference>
<dbReference type="Proteomes" id="UP000588051">
    <property type="component" value="Unassembled WGS sequence"/>
</dbReference>
<dbReference type="Gene3D" id="3.30.70.270">
    <property type="match status" value="1"/>
</dbReference>
<dbReference type="RefSeq" id="WP_176802949.1">
    <property type="nucleotide sequence ID" value="NZ_JABXYJ010000004.1"/>
</dbReference>
<dbReference type="Gene3D" id="3.20.20.450">
    <property type="entry name" value="EAL domain"/>
    <property type="match status" value="1"/>
</dbReference>
<gene>
    <name evidence="6" type="ORF">HV832_07435</name>
</gene>
<dbReference type="Gene3D" id="3.30.450.20">
    <property type="entry name" value="PAS domain"/>
    <property type="match status" value="3"/>
</dbReference>
<evidence type="ECO:0000259" key="5">
    <source>
        <dbReference type="PROSITE" id="PS50887"/>
    </source>
</evidence>
<dbReference type="PANTHER" id="PTHR44757:SF2">
    <property type="entry name" value="BIOFILM ARCHITECTURE MAINTENANCE PROTEIN MBAA"/>
    <property type="match status" value="1"/>
</dbReference>
<proteinExistence type="predicted"/>
<dbReference type="Pfam" id="PF00563">
    <property type="entry name" value="EAL"/>
    <property type="match status" value="1"/>
</dbReference>
<evidence type="ECO:0000259" key="2">
    <source>
        <dbReference type="PROSITE" id="PS50112"/>
    </source>
</evidence>
<dbReference type="SUPFAM" id="SSF141868">
    <property type="entry name" value="EAL domain-like"/>
    <property type="match status" value="1"/>
</dbReference>
<comment type="catalytic activity">
    <reaction evidence="1">
        <text>3',3'-c-di-GMP + H2O = 5'-phosphoguanylyl(3'-&gt;5')guanosine + H(+)</text>
        <dbReference type="Rhea" id="RHEA:24902"/>
        <dbReference type="ChEBI" id="CHEBI:15377"/>
        <dbReference type="ChEBI" id="CHEBI:15378"/>
        <dbReference type="ChEBI" id="CHEBI:58754"/>
        <dbReference type="ChEBI" id="CHEBI:58805"/>
        <dbReference type="EC" id="3.1.4.52"/>
    </reaction>
    <physiologicalReaction direction="left-to-right" evidence="1">
        <dbReference type="Rhea" id="RHEA:24903"/>
    </physiologicalReaction>
</comment>
<dbReference type="SMART" id="SM00091">
    <property type="entry name" value="PAS"/>
    <property type="match status" value="3"/>
</dbReference>
<dbReference type="InterPro" id="IPR000700">
    <property type="entry name" value="PAS-assoc_C"/>
</dbReference>
<organism evidence="6 7">
    <name type="scientific">Undibacterium oligocarboniphilum</name>
    <dbReference type="NCBI Taxonomy" id="666702"/>
    <lineage>
        <taxon>Bacteria</taxon>
        <taxon>Pseudomonadati</taxon>
        <taxon>Pseudomonadota</taxon>
        <taxon>Betaproteobacteria</taxon>
        <taxon>Burkholderiales</taxon>
        <taxon>Oxalobacteraceae</taxon>
        <taxon>Undibacterium</taxon>
    </lineage>
</organism>
<dbReference type="SMART" id="SM00086">
    <property type="entry name" value="PAC"/>
    <property type="match status" value="2"/>
</dbReference>
<dbReference type="CDD" id="cd01949">
    <property type="entry name" value="GGDEF"/>
    <property type="match status" value="1"/>
</dbReference>
<dbReference type="FunFam" id="3.20.20.450:FF:000001">
    <property type="entry name" value="Cyclic di-GMP phosphodiesterase yahA"/>
    <property type="match status" value="1"/>
</dbReference>
<dbReference type="InterPro" id="IPR029787">
    <property type="entry name" value="Nucleotide_cyclase"/>
</dbReference>
<feature type="domain" description="PAS" evidence="2">
    <location>
        <begin position="249"/>
        <end position="319"/>
    </location>
</feature>
<feature type="domain" description="PAS" evidence="2">
    <location>
        <begin position="126"/>
        <end position="174"/>
    </location>
</feature>
<evidence type="ECO:0000256" key="1">
    <source>
        <dbReference type="ARBA" id="ARBA00051114"/>
    </source>
</evidence>
<evidence type="ECO:0000259" key="3">
    <source>
        <dbReference type="PROSITE" id="PS50113"/>
    </source>
</evidence>
<dbReference type="GO" id="GO:0071732">
    <property type="term" value="P:cellular response to nitric oxide"/>
    <property type="evidence" value="ECO:0007669"/>
    <property type="project" value="UniProtKB-ARBA"/>
</dbReference>
<accession>A0A850QBB9</accession>
<dbReference type="PROSITE" id="PS50883">
    <property type="entry name" value="EAL"/>
    <property type="match status" value="1"/>
</dbReference>
<feature type="domain" description="EAL" evidence="4">
    <location>
        <begin position="547"/>
        <end position="800"/>
    </location>
</feature>
<feature type="domain" description="GGDEF" evidence="5">
    <location>
        <begin position="406"/>
        <end position="538"/>
    </location>
</feature>
<dbReference type="Pfam" id="PF00990">
    <property type="entry name" value="GGDEF"/>
    <property type="match status" value="1"/>
</dbReference>
<evidence type="ECO:0000259" key="4">
    <source>
        <dbReference type="PROSITE" id="PS50883"/>
    </source>
</evidence>
<dbReference type="CDD" id="cd00130">
    <property type="entry name" value="PAS"/>
    <property type="match status" value="1"/>
</dbReference>
<keyword evidence="7" id="KW-1185">Reference proteome</keyword>
<dbReference type="InterPro" id="IPR035919">
    <property type="entry name" value="EAL_sf"/>
</dbReference>
<dbReference type="InterPro" id="IPR012226">
    <property type="entry name" value="Diguanyl_cyclase/Pdiesterase"/>
</dbReference>
<dbReference type="PANTHER" id="PTHR44757">
    <property type="entry name" value="DIGUANYLATE CYCLASE DGCP"/>
    <property type="match status" value="1"/>
</dbReference>
<feature type="domain" description="PAC" evidence="3">
    <location>
        <begin position="320"/>
        <end position="374"/>
    </location>
</feature>
<reference evidence="6 7" key="1">
    <citation type="submission" date="2020-06" db="EMBL/GenBank/DDBJ databases">
        <authorList>
            <person name="Qiu C."/>
            <person name="Liu Z."/>
        </authorList>
    </citation>
    <scope>NUCLEOTIDE SEQUENCE [LARGE SCALE GENOMIC DNA]</scope>
    <source>
        <strain evidence="6 7">EM 1</strain>
    </source>
</reference>